<dbReference type="EMBL" id="JAZDWU010000003">
    <property type="protein sequence ID" value="KAL0009535.1"/>
    <property type="molecule type" value="Genomic_DNA"/>
</dbReference>
<keyword evidence="2" id="KW-1185">Reference proteome</keyword>
<comment type="caution">
    <text evidence="1">The sequence shown here is derived from an EMBL/GenBank/DDBJ whole genome shotgun (WGS) entry which is preliminary data.</text>
</comment>
<proteinExistence type="predicted"/>
<evidence type="ECO:0000313" key="2">
    <source>
        <dbReference type="Proteomes" id="UP001459277"/>
    </source>
</evidence>
<sequence length="78" mass="8995">MYDFMTTENCVSILSLFSFGDYALRWLESKTYKHGAETAPIMIAKFKRLENEAMLAIEGEKEARASLEEAREREKVAK</sequence>
<gene>
    <name evidence="1" type="ORF">SO802_011037</name>
</gene>
<protein>
    <submittedName>
        <fullName evidence="1">Uncharacterized protein</fullName>
    </submittedName>
</protein>
<reference evidence="1 2" key="1">
    <citation type="submission" date="2024-01" db="EMBL/GenBank/DDBJ databases">
        <title>A telomere-to-telomere, gap-free genome of sweet tea (Lithocarpus litseifolius).</title>
        <authorList>
            <person name="Zhou J."/>
        </authorList>
    </citation>
    <scope>NUCLEOTIDE SEQUENCE [LARGE SCALE GENOMIC DNA]</scope>
    <source>
        <strain evidence="1">Zhou-2022a</strain>
        <tissue evidence="1">Leaf</tissue>
    </source>
</reference>
<organism evidence="1 2">
    <name type="scientific">Lithocarpus litseifolius</name>
    <dbReference type="NCBI Taxonomy" id="425828"/>
    <lineage>
        <taxon>Eukaryota</taxon>
        <taxon>Viridiplantae</taxon>
        <taxon>Streptophyta</taxon>
        <taxon>Embryophyta</taxon>
        <taxon>Tracheophyta</taxon>
        <taxon>Spermatophyta</taxon>
        <taxon>Magnoliopsida</taxon>
        <taxon>eudicotyledons</taxon>
        <taxon>Gunneridae</taxon>
        <taxon>Pentapetalae</taxon>
        <taxon>rosids</taxon>
        <taxon>fabids</taxon>
        <taxon>Fagales</taxon>
        <taxon>Fagaceae</taxon>
        <taxon>Lithocarpus</taxon>
    </lineage>
</organism>
<dbReference type="AlphaFoldDB" id="A0AAW2DK27"/>
<accession>A0AAW2DK27</accession>
<dbReference type="Proteomes" id="UP001459277">
    <property type="component" value="Unassembled WGS sequence"/>
</dbReference>
<name>A0AAW2DK27_9ROSI</name>
<evidence type="ECO:0000313" key="1">
    <source>
        <dbReference type="EMBL" id="KAL0009535.1"/>
    </source>
</evidence>